<proteinExistence type="predicted"/>
<dbReference type="Proteomes" id="UP000743370">
    <property type="component" value="Unassembled WGS sequence"/>
</dbReference>
<dbReference type="Gene3D" id="3.30.450.60">
    <property type="match status" value="1"/>
</dbReference>
<gene>
    <name evidence="2" type="ORF">HKW66_Vig0215530</name>
</gene>
<name>A0A8T0JDY6_PHAAN</name>
<evidence type="ECO:0000256" key="1">
    <source>
        <dbReference type="SAM" id="MobiDB-lite"/>
    </source>
</evidence>
<reference evidence="2 3" key="1">
    <citation type="submission" date="2020-05" db="EMBL/GenBank/DDBJ databases">
        <title>Vigna angularis (adzuki bean) Var. LongXiaoDou No. 4 denovo assembly.</title>
        <authorList>
            <person name="Xiang H."/>
        </authorList>
    </citation>
    <scope>NUCLEOTIDE SEQUENCE [LARGE SCALE GENOMIC DNA]</scope>
    <source>
        <tissue evidence="2">Leaf</tissue>
    </source>
</reference>
<evidence type="ECO:0000313" key="2">
    <source>
        <dbReference type="EMBL" id="KAG2371379.1"/>
    </source>
</evidence>
<protein>
    <submittedName>
        <fullName evidence="2">AP-1 complex subunit mu-2 Adaptor</fullName>
    </submittedName>
</protein>
<comment type="caution">
    <text evidence="2">The sequence shown here is derived from an EMBL/GenBank/DDBJ whole genome shotgun (WGS) entry which is preliminary data.</text>
</comment>
<dbReference type="EMBL" id="JABFOF010000011">
    <property type="protein sequence ID" value="KAG2371379.1"/>
    <property type="molecule type" value="Genomic_DNA"/>
</dbReference>
<organism evidence="2 3">
    <name type="scientific">Phaseolus angularis</name>
    <name type="common">Azuki bean</name>
    <name type="synonym">Vigna angularis</name>
    <dbReference type="NCBI Taxonomy" id="3914"/>
    <lineage>
        <taxon>Eukaryota</taxon>
        <taxon>Viridiplantae</taxon>
        <taxon>Streptophyta</taxon>
        <taxon>Embryophyta</taxon>
        <taxon>Tracheophyta</taxon>
        <taxon>Spermatophyta</taxon>
        <taxon>Magnoliopsida</taxon>
        <taxon>eudicotyledons</taxon>
        <taxon>Gunneridae</taxon>
        <taxon>Pentapetalae</taxon>
        <taxon>rosids</taxon>
        <taxon>fabids</taxon>
        <taxon>Fabales</taxon>
        <taxon>Fabaceae</taxon>
        <taxon>Papilionoideae</taxon>
        <taxon>50 kb inversion clade</taxon>
        <taxon>NPAAA clade</taxon>
        <taxon>indigoferoid/millettioid clade</taxon>
        <taxon>Phaseoleae</taxon>
        <taxon>Vigna</taxon>
    </lineage>
</organism>
<dbReference type="AlphaFoldDB" id="A0A8T0JDY6"/>
<evidence type="ECO:0000313" key="3">
    <source>
        <dbReference type="Proteomes" id="UP000743370"/>
    </source>
</evidence>
<accession>A0A8T0JDY6</accession>
<feature type="region of interest" description="Disordered" evidence="1">
    <location>
        <begin position="1"/>
        <end position="21"/>
    </location>
</feature>
<sequence length="132" mass="15342">MHMKFQRVRNPGSDHYSNKQWQGQPRLCSYSTSKVASSPGLTTDAKRFFTKLIEKQADPQSQDLVVVDNGVTYMFVQHSNVYIMIATRQNCNAASLLCLSITSKNWKRNRLGITLSRWQYELLDEIMDFRYP</sequence>